<gene>
    <name evidence="1" type="ORF">HMPREF3180_01601</name>
</gene>
<dbReference type="RefSeq" id="WP_060918237.1">
    <property type="nucleotide sequence ID" value="NZ_KQ960091.1"/>
</dbReference>
<dbReference type="STRING" id="157687.HMPREF3180_01601"/>
<name>A0A134A6J8_9FUSO</name>
<reference evidence="2" key="1">
    <citation type="submission" date="2016-01" db="EMBL/GenBank/DDBJ databases">
        <authorList>
            <person name="Mitreva M."/>
            <person name="Pepin K.H."/>
            <person name="Mihindukulasuriya K.A."/>
            <person name="Fulton R."/>
            <person name="Fronick C."/>
            <person name="O'Laughlin M."/>
            <person name="Miner T."/>
            <person name="Herter B."/>
            <person name="Rosa B.A."/>
            <person name="Cordes M."/>
            <person name="Tomlinson C."/>
            <person name="Wollam A."/>
            <person name="Palsikar V.B."/>
            <person name="Mardis E.R."/>
            <person name="Wilson R.K."/>
        </authorList>
    </citation>
    <scope>NUCLEOTIDE SEQUENCE [LARGE SCALE GENOMIC DNA]</scope>
    <source>
        <strain evidence="2">KA00185</strain>
    </source>
</reference>
<organism evidence="1 2">
    <name type="scientific">Leptotrichia wadei</name>
    <dbReference type="NCBI Taxonomy" id="157687"/>
    <lineage>
        <taxon>Bacteria</taxon>
        <taxon>Fusobacteriati</taxon>
        <taxon>Fusobacteriota</taxon>
        <taxon>Fusobacteriia</taxon>
        <taxon>Fusobacteriales</taxon>
        <taxon>Leptotrichiaceae</taxon>
        <taxon>Leptotrichia</taxon>
    </lineage>
</organism>
<dbReference type="AlphaFoldDB" id="A0A134A6J8"/>
<dbReference type="EMBL" id="LSDD01000113">
    <property type="protein sequence ID" value="KXB63341.1"/>
    <property type="molecule type" value="Genomic_DNA"/>
</dbReference>
<evidence type="ECO:0000313" key="2">
    <source>
        <dbReference type="Proteomes" id="UP000070483"/>
    </source>
</evidence>
<comment type="caution">
    <text evidence="1">The sequence shown here is derived from an EMBL/GenBank/DDBJ whole genome shotgun (WGS) entry which is preliminary data.</text>
</comment>
<evidence type="ECO:0000313" key="1">
    <source>
        <dbReference type="EMBL" id="KXB63341.1"/>
    </source>
</evidence>
<dbReference type="OrthoDB" id="9877263at2"/>
<sequence>MTFEQKLGFEVAKEMLDTHNGELQKAKDEFFEVFGEIWEKAKEKGIKMFDLEEALYNYLDTIKEEYYKAGRAIDGVVERETLKNEVAKAKRKKIV</sequence>
<keyword evidence="2" id="KW-1185">Reference proteome</keyword>
<proteinExistence type="predicted"/>
<dbReference type="Proteomes" id="UP000070483">
    <property type="component" value="Unassembled WGS sequence"/>
</dbReference>
<dbReference type="PATRIC" id="fig|157687.3.peg.1592"/>
<protein>
    <submittedName>
        <fullName evidence="1">Uncharacterized protein</fullName>
    </submittedName>
</protein>
<accession>A0A134A6J8</accession>